<evidence type="ECO:0000313" key="2">
    <source>
        <dbReference type="EMBL" id="MPM66662.1"/>
    </source>
</evidence>
<feature type="region of interest" description="Disordered" evidence="1">
    <location>
        <begin position="46"/>
        <end position="67"/>
    </location>
</feature>
<dbReference type="AlphaFoldDB" id="A0A645BNB8"/>
<organism evidence="2">
    <name type="scientific">bioreactor metagenome</name>
    <dbReference type="NCBI Taxonomy" id="1076179"/>
    <lineage>
        <taxon>unclassified sequences</taxon>
        <taxon>metagenomes</taxon>
        <taxon>ecological metagenomes</taxon>
    </lineage>
</organism>
<evidence type="ECO:0000256" key="1">
    <source>
        <dbReference type="SAM" id="MobiDB-lite"/>
    </source>
</evidence>
<feature type="compositionally biased region" description="Acidic residues" evidence="1">
    <location>
        <begin position="57"/>
        <end position="67"/>
    </location>
</feature>
<gene>
    <name evidence="2" type="ORF">SDC9_113572</name>
</gene>
<sequence length="67" mass="7225">MTVGAPGVEREKCSQYAESQEGKREPDALLFEGDVMQSCNLQQVHGARSAAEVDSQNTDEQEGGTSH</sequence>
<proteinExistence type="predicted"/>
<accession>A0A645BNB8</accession>
<reference evidence="2" key="1">
    <citation type="submission" date="2019-08" db="EMBL/GenBank/DDBJ databases">
        <authorList>
            <person name="Kucharzyk K."/>
            <person name="Murdoch R.W."/>
            <person name="Higgins S."/>
            <person name="Loffler F."/>
        </authorList>
    </citation>
    <scope>NUCLEOTIDE SEQUENCE</scope>
</reference>
<comment type="caution">
    <text evidence="2">The sequence shown here is derived from an EMBL/GenBank/DDBJ whole genome shotgun (WGS) entry which is preliminary data.</text>
</comment>
<protein>
    <submittedName>
        <fullName evidence="2">Uncharacterized protein</fullName>
    </submittedName>
</protein>
<feature type="region of interest" description="Disordered" evidence="1">
    <location>
        <begin position="1"/>
        <end position="25"/>
    </location>
</feature>
<name>A0A645BNB8_9ZZZZ</name>
<dbReference type="EMBL" id="VSSQ01021222">
    <property type="protein sequence ID" value="MPM66662.1"/>
    <property type="molecule type" value="Genomic_DNA"/>
</dbReference>